<protein>
    <submittedName>
        <fullName evidence="1">DUF937 domain-containing protein</fullName>
    </submittedName>
</protein>
<dbReference type="Proteomes" id="UP000274350">
    <property type="component" value="Chromosome"/>
</dbReference>
<name>A0A6M4A265_9BURK</name>
<dbReference type="InterPro" id="IPR027405">
    <property type="entry name" value="YidB-like"/>
</dbReference>
<sequence>MGLLDAALGMLAGNSEPGNDPKAMLFQAAIGFLNNHSGQAGDGLQSLIGTLQNAGLGDAVSSWLGNGANAPISGEQLQNALGSEQLSQLAEATGLSHGDAAHQLAQMLPGIIDKLSPNGQLADITSINPAEMLQQFSSIFGTKA</sequence>
<evidence type="ECO:0000313" key="2">
    <source>
        <dbReference type="Proteomes" id="UP000274350"/>
    </source>
</evidence>
<dbReference type="InterPro" id="IPR045372">
    <property type="entry name" value="YidB"/>
</dbReference>
<dbReference type="Pfam" id="PF20159">
    <property type="entry name" value="YidB"/>
    <property type="match status" value="1"/>
</dbReference>
<dbReference type="SUPFAM" id="SSF140804">
    <property type="entry name" value="YidB-like"/>
    <property type="match status" value="1"/>
</dbReference>
<dbReference type="KEGG" id="upi:EJG51_004165"/>
<reference evidence="1 2" key="1">
    <citation type="journal article" date="2019" name="Int. J. Syst. Evol. Microbiol.">
        <title>Undibacterium piscinae sp. nov., isolated from Korean shiner intestine.</title>
        <authorList>
            <person name="Lee S.Y."/>
            <person name="Kang W."/>
            <person name="Kim P.S."/>
            <person name="Kim H.S."/>
            <person name="Sung H."/>
            <person name="Shin N.R."/>
            <person name="Whon T.W."/>
            <person name="Yun J.H."/>
            <person name="Lee J.Y."/>
            <person name="Lee J.Y."/>
            <person name="Jung M.J."/>
            <person name="Jeong Y.S."/>
            <person name="Tak E.J."/>
            <person name="Han J.E."/>
            <person name="Hyun D.W."/>
            <person name="Kang M.S."/>
            <person name="Lee K.E."/>
            <person name="Lee B.H."/>
            <person name="Bae J.W."/>
        </authorList>
    </citation>
    <scope>NUCLEOTIDE SEQUENCE [LARGE SCALE GENOMIC DNA]</scope>
    <source>
        <strain evidence="1 2">S11R28</strain>
    </source>
</reference>
<dbReference type="EMBL" id="CP051152">
    <property type="protein sequence ID" value="QJQ05183.1"/>
    <property type="molecule type" value="Genomic_DNA"/>
</dbReference>
<gene>
    <name evidence="1" type="ORF">EJG51_004165</name>
</gene>
<organism evidence="1 2">
    <name type="scientific">Undibacterium piscinae</name>
    <dbReference type="NCBI Taxonomy" id="2495591"/>
    <lineage>
        <taxon>Bacteria</taxon>
        <taxon>Pseudomonadati</taxon>
        <taxon>Pseudomonadota</taxon>
        <taxon>Betaproteobacteria</taxon>
        <taxon>Burkholderiales</taxon>
        <taxon>Oxalobacteraceae</taxon>
        <taxon>Undibacterium</taxon>
    </lineage>
</organism>
<keyword evidence="2" id="KW-1185">Reference proteome</keyword>
<dbReference type="Gene3D" id="1.10.10.690">
    <property type="entry name" value="YidB-like"/>
    <property type="match status" value="1"/>
</dbReference>
<proteinExistence type="predicted"/>
<evidence type="ECO:0000313" key="1">
    <source>
        <dbReference type="EMBL" id="QJQ05183.1"/>
    </source>
</evidence>
<dbReference type="AlphaFoldDB" id="A0A6M4A265"/>
<accession>A0A6M4A265</accession>
<dbReference type="OrthoDB" id="9795283at2"/>